<evidence type="ECO:0000256" key="1">
    <source>
        <dbReference type="ARBA" id="ARBA00004479"/>
    </source>
</evidence>
<dbReference type="FunCoup" id="Q6DG17">
    <property type="interactions" value="712"/>
</dbReference>
<dbReference type="CTD" id="572021"/>
<evidence type="ECO:0000256" key="7">
    <source>
        <dbReference type="ARBA" id="ARBA00023157"/>
    </source>
</evidence>
<feature type="domain" description="Ig-like" evidence="11">
    <location>
        <begin position="410"/>
        <end position="536"/>
    </location>
</feature>
<dbReference type="SMART" id="SM00406">
    <property type="entry name" value="IGv"/>
    <property type="match status" value="3"/>
</dbReference>
<feature type="transmembrane region" description="Helical" evidence="9">
    <location>
        <begin position="937"/>
        <end position="959"/>
    </location>
</feature>
<dbReference type="SMART" id="SM00409">
    <property type="entry name" value="IG"/>
    <property type="match status" value="7"/>
</dbReference>
<gene>
    <name evidence="13" type="primary">igsf3l</name>
    <name evidence="12" type="ORF">zgc:91849</name>
</gene>
<dbReference type="Pfam" id="PF00047">
    <property type="entry name" value="ig"/>
    <property type="match status" value="1"/>
</dbReference>
<dbReference type="GeneID" id="572021"/>
<dbReference type="InterPro" id="IPR013106">
    <property type="entry name" value="Ig_V-set"/>
</dbReference>
<dbReference type="PhylomeDB" id="Q6DG17"/>
<dbReference type="ZFIN" id="ZDB-GENE-040718-438">
    <property type="gene designation" value="igsf3l"/>
</dbReference>
<keyword evidence="8" id="KW-0393">Immunoglobulin domain</keyword>
<dbReference type="FunFam" id="2.60.40.10:FF:004742">
    <property type="match status" value="1"/>
</dbReference>
<feature type="signal peptide" evidence="10">
    <location>
        <begin position="1"/>
        <end position="27"/>
    </location>
</feature>
<feature type="domain" description="Ig-like" evidence="11">
    <location>
        <begin position="283"/>
        <end position="408"/>
    </location>
</feature>
<evidence type="ECO:0000256" key="9">
    <source>
        <dbReference type="SAM" id="Phobius"/>
    </source>
</evidence>
<protein>
    <submittedName>
        <fullName evidence="12">Zgc:91849</fullName>
    </submittedName>
</protein>
<sequence>MVDCGFRLWRLFLLCLTGLLRWDQCDGQRVVQIQDGPLYRVEGFPFSIFCSVSGFQGSSEQDFEFGVRKKNVEFNIISTKEPDFAFARFSKRVKQKEIEIERLTGSSALLRIKKAMMDDAGQIFCHTPSTDPRLFGVYEAETTLNVIPDTLTASYSGSPTQSLFESDPLQLECQVYSETFQHTHLSVTWYVHSVGDEDPRPVITLDRDLTVKPGGGFEDRYHAGLISMDKVEDTTYRLKMPQVQQSDQGKFYCNVVQWIQDSDRTWTEIAHKTSTACDVEIKPIVATDVGSFSVYMKASKESLQEGDALDIRCSVKAQNLPGYFYSVTWMKNGKNVAQIGPSGMLTIFDSYKDRENSAEMRAVKTSLTDYLLTIHSARTEDQGQYQCEVWQESMNEDGTFKRVQKQLSNPETVNITTKESDLAVVMMMKDAVTEGDALQVTCSVSGFKGSLSVSWQHKKDSVDSFSDVTSLTHEGVMKDTGTRYQSRHVQTLHSPAGNFTLEIGEAGLSDSGEYRCIVSEWIIQSNGEMKKTHTQSQQNKVAVRSVESLMKVTLKSREITAPIDSPVKLLCKVERPEVSLAVRWMFRAFNSTAQKDILTIHTAGEITWLTDQRNYQLSVQEQPSSTIFTLIMPRASKRQEGQYQCQVDAYQRGRQKAMKNSNLLAVTIQKPDSKLRLSTLKSRQETTANTDAKIECSILKKTTNSSRFTITWMIGSQMLLNMDLDAVVKYGPAAGVEMDQRIRMTVRQKHTFQLTVHQARTTDSGQYLCEVEEWLQDPLGDWYSLKKLSASTELVVKEQESNLRVQKENQTLNITNLQAGFTADCIIASQSSDKSVFQVTWFKVEEEVTHVIFTAKHDGTLHSALNDKYLVFGRPDATHYKLTVPQTDPTDKGKYYCQVEEWLHTDNTWKRLASDRSGVLSVHVHTEGDSGKQINPLVILLGVTIPLICFLVLIIIILLRREPKRSSEQRKQKDTLWAENNPLYPL</sequence>
<dbReference type="RefSeq" id="NP_001002687.1">
    <property type="nucleotide sequence ID" value="NM_001002687.1"/>
</dbReference>
<dbReference type="InterPro" id="IPR013151">
    <property type="entry name" value="Immunoglobulin_dom"/>
</dbReference>
<dbReference type="SUPFAM" id="SSF48726">
    <property type="entry name" value="Immunoglobulin"/>
    <property type="match status" value="6"/>
</dbReference>
<dbReference type="PANTHER" id="PTHR12207">
    <property type="entry name" value="V-SET AND TRANSMEMBRANE DOMAIN-CONTAINING PROTEIN"/>
    <property type="match status" value="1"/>
</dbReference>
<evidence type="ECO:0000259" key="11">
    <source>
        <dbReference type="PROSITE" id="PS50835"/>
    </source>
</evidence>
<evidence type="ECO:0000313" key="12">
    <source>
        <dbReference type="EMBL" id="AAH76538.1"/>
    </source>
</evidence>
<evidence type="ECO:0000256" key="5">
    <source>
        <dbReference type="ARBA" id="ARBA00022989"/>
    </source>
</evidence>
<evidence type="ECO:0000313" key="13">
    <source>
        <dbReference type="ZFIN" id="ZDB-GENE-040718-438"/>
    </source>
</evidence>
<keyword evidence="3 10" id="KW-0732">Signal</keyword>
<dbReference type="InterPro" id="IPR003598">
    <property type="entry name" value="Ig_sub2"/>
</dbReference>
<name>Q6DG17_DANRE</name>
<dbReference type="InterPro" id="IPR003599">
    <property type="entry name" value="Ig_sub"/>
</dbReference>
<evidence type="ECO:0000256" key="3">
    <source>
        <dbReference type="ARBA" id="ARBA00022729"/>
    </source>
</evidence>
<dbReference type="InterPro" id="IPR013783">
    <property type="entry name" value="Ig-like_fold"/>
</dbReference>
<feature type="domain" description="Ig-like" evidence="11">
    <location>
        <begin position="671"/>
        <end position="789"/>
    </location>
</feature>
<keyword evidence="5 9" id="KW-1133">Transmembrane helix</keyword>
<dbReference type="EMBL" id="BC076538">
    <property type="protein sequence ID" value="AAH76538.1"/>
    <property type="molecule type" value="mRNA"/>
</dbReference>
<dbReference type="Gene3D" id="2.60.40.10">
    <property type="entry name" value="Immunoglobulins"/>
    <property type="match status" value="6"/>
</dbReference>
<evidence type="ECO:0000256" key="8">
    <source>
        <dbReference type="ARBA" id="ARBA00023319"/>
    </source>
</evidence>
<feature type="domain" description="Ig-like" evidence="11">
    <location>
        <begin position="825"/>
        <end position="921"/>
    </location>
</feature>
<dbReference type="SMART" id="SM00408">
    <property type="entry name" value="IGc2"/>
    <property type="match status" value="2"/>
</dbReference>
<keyword evidence="6 9" id="KW-0472">Membrane</keyword>
<dbReference type="OrthoDB" id="9949420at2759"/>
<organism evidence="12">
    <name type="scientific">Danio rerio</name>
    <name type="common">Zebrafish</name>
    <name type="synonym">Brachydanio rerio</name>
    <dbReference type="NCBI Taxonomy" id="7955"/>
    <lineage>
        <taxon>Eukaryota</taxon>
        <taxon>Metazoa</taxon>
        <taxon>Chordata</taxon>
        <taxon>Craniata</taxon>
        <taxon>Vertebrata</taxon>
        <taxon>Euteleostomi</taxon>
        <taxon>Actinopterygii</taxon>
        <taxon>Neopterygii</taxon>
        <taxon>Teleostei</taxon>
        <taxon>Ostariophysi</taxon>
        <taxon>Cypriniformes</taxon>
        <taxon>Danionidae</taxon>
        <taxon>Danioninae</taxon>
        <taxon>Danio</taxon>
    </lineage>
</organism>
<accession>Q6DG17</accession>
<dbReference type="KEGG" id="dre:572021"/>
<dbReference type="GO" id="GO:0016020">
    <property type="term" value="C:membrane"/>
    <property type="evidence" value="ECO:0000318"/>
    <property type="project" value="GO_Central"/>
</dbReference>
<dbReference type="PROSITE" id="PS50835">
    <property type="entry name" value="IG_LIKE"/>
    <property type="match status" value="6"/>
</dbReference>
<proteinExistence type="evidence at transcript level"/>
<dbReference type="FunFam" id="2.60.40.10:FF:000191">
    <property type="entry name" value="Immunoglobulin superfamily member 3"/>
    <property type="match status" value="1"/>
</dbReference>
<dbReference type="AlphaFoldDB" id="Q6DG17"/>
<evidence type="ECO:0000256" key="2">
    <source>
        <dbReference type="ARBA" id="ARBA00022692"/>
    </source>
</evidence>
<keyword evidence="4" id="KW-0677">Repeat</keyword>
<evidence type="ECO:0000256" key="4">
    <source>
        <dbReference type="ARBA" id="ARBA00022737"/>
    </source>
</evidence>
<keyword evidence="2 9" id="KW-0812">Transmembrane</keyword>
<feature type="domain" description="Ig-like" evidence="11">
    <location>
        <begin position="148"/>
        <end position="270"/>
    </location>
</feature>
<dbReference type="Pfam" id="PF13927">
    <property type="entry name" value="Ig_3"/>
    <property type="match status" value="1"/>
</dbReference>
<feature type="domain" description="Ig-like" evidence="11">
    <location>
        <begin position="550"/>
        <end position="665"/>
    </location>
</feature>
<dbReference type="InterPro" id="IPR051102">
    <property type="entry name" value="IgSF_V-set/TM_domain"/>
</dbReference>
<keyword evidence="7" id="KW-1015">Disulfide bond</keyword>
<evidence type="ECO:0000256" key="6">
    <source>
        <dbReference type="ARBA" id="ARBA00023136"/>
    </source>
</evidence>
<dbReference type="PANTHER" id="PTHR12207:SF25">
    <property type="entry name" value="IMMUNOGLOBULIN SUPERFAMILY MEMBER 2"/>
    <property type="match status" value="1"/>
</dbReference>
<reference evidence="12" key="1">
    <citation type="submission" date="2004-07" db="EMBL/GenBank/DDBJ databases">
        <authorList>
            <consortium name="NIH - Zebrafish Gene Collection (ZGC) project"/>
        </authorList>
    </citation>
    <scope>NUCLEOTIDE SEQUENCE [LARGE SCALE MRNA]</scope>
    <source>
        <tissue evidence="12">Whole</tissue>
    </source>
</reference>
<feature type="chain" id="PRO_5043308536" evidence="10">
    <location>
        <begin position="28"/>
        <end position="986"/>
    </location>
</feature>
<dbReference type="FunFam" id="2.60.40.10:FF:000491">
    <property type="entry name" value="Immunoglobulin superfamily, member 3"/>
    <property type="match status" value="1"/>
</dbReference>
<evidence type="ECO:0000256" key="10">
    <source>
        <dbReference type="SAM" id="SignalP"/>
    </source>
</evidence>
<dbReference type="InterPro" id="IPR007110">
    <property type="entry name" value="Ig-like_dom"/>
</dbReference>
<dbReference type="InterPro" id="IPR036179">
    <property type="entry name" value="Ig-like_dom_sf"/>
</dbReference>
<comment type="subcellular location">
    <subcellularLocation>
        <location evidence="1">Membrane</location>
        <topology evidence="1">Single-pass type I membrane protein</topology>
    </subcellularLocation>
</comment>